<dbReference type="PANTHER" id="PTHR13929">
    <property type="entry name" value="1,4-DIHYDROXY-2-NAPHTHOATE OCTAPRENYLTRANSFERASE"/>
    <property type="match status" value="1"/>
</dbReference>
<keyword evidence="4 8" id="KW-0808">Transferase</keyword>
<feature type="transmembrane region" description="Helical" evidence="8">
    <location>
        <begin position="277"/>
        <end position="298"/>
    </location>
</feature>
<keyword evidence="3 8" id="KW-1003">Cell membrane</keyword>
<keyword evidence="11" id="KW-1185">Reference proteome</keyword>
<dbReference type="EC" id="2.5.1.74" evidence="8 9"/>
<comment type="pathway">
    <text evidence="8">Quinol/quinone metabolism; menaquinone biosynthesis; menaquinol from 1,4-dihydroxy-2-naphthoate: step 1/2.</text>
</comment>
<dbReference type="GO" id="GO:0009234">
    <property type="term" value="P:menaquinone biosynthetic process"/>
    <property type="evidence" value="ECO:0007669"/>
    <property type="project" value="UniProtKB-UniRule"/>
</dbReference>
<dbReference type="GO" id="GO:0042371">
    <property type="term" value="P:vitamin K biosynthetic process"/>
    <property type="evidence" value="ECO:0007669"/>
    <property type="project" value="TreeGrafter"/>
</dbReference>
<feature type="transmembrane region" description="Helical" evidence="8">
    <location>
        <begin position="96"/>
        <end position="116"/>
    </location>
</feature>
<comment type="similarity">
    <text evidence="8">Belongs to the MenA family. Type 1 subfamily.</text>
</comment>
<dbReference type="Gene3D" id="1.20.120.1780">
    <property type="entry name" value="UbiA prenyltransferase"/>
    <property type="match status" value="1"/>
</dbReference>
<dbReference type="InterPro" id="IPR044878">
    <property type="entry name" value="UbiA_sf"/>
</dbReference>
<dbReference type="RefSeq" id="WP_170294896.1">
    <property type="nucleotide sequence ID" value="NZ_WIVE01000053.1"/>
</dbReference>
<sequence length="299" mass="30511">MSASRPPWTVIAWHAIRPRTLPLSLSPVIAGAALGWAESGAARPGVTLAAALSALAIQVGTNLHNDAADTLNQTDRSDRVGPPRVTARGWMTPGQVLAAAHAAFALSVLLGLWLVWQGGWPILLIGALSVLAGYAYSAGPYPISRGPFGELTVIAFFGMIAVGGMVYLHAGAVGPPAILLGLTIGLPAAAVLLVNNTRDLEGDRRAGRRTLAIRIGRAGAVRLYGILLAAALMGLAGLALADPGLRGAALGLLSAPLVWRAWRAFAAARAPADFNAALARTGAVQAVMAVTAAAGLVMV</sequence>
<dbReference type="Pfam" id="PF01040">
    <property type="entry name" value="UbiA"/>
    <property type="match status" value="1"/>
</dbReference>
<dbReference type="EMBL" id="WIVE01000053">
    <property type="protein sequence ID" value="MQX37722.1"/>
    <property type="molecule type" value="Genomic_DNA"/>
</dbReference>
<dbReference type="Gene3D" id="1.10.357.140">
    <property type="entry name" value="UbiA prenyltransferase"/>
    <property type="match status" value="1"/>
</dbReference>
<evidence type="ECO:0000256" key="2">
    <source>
        <dbReference type="ARBA" id="ARBA00022428"/>
    </source>
</evidence>
<dbReference type="Proteomes" id="UP000434582">
    <property type="component" value="Unassembled WGS sequence"/>
</dbReference>
<evidence type="ECO:0000256" key="5">
    <source>
        <dbReference type="ARBA" id="ARBA00022692"/>
    </source>
</evidence>
<dbReference type="PANTHER" id="PTHR13929:SF0">
    <property type="entry name" value="UBIA PRENYLTRANSFERASE DOMAIN-CONTAINING PROTEIN 1"/>
    <property type="match status" value="1"/>
</dbReference>
<dbReference type="UniPathway" id="UPA00079">
    <property type="reaction ID" value="UER00168"/>
</dbReference>
<evidence type="ECO:0000256" key="1">
    <source>
        <dbReference type="ARBA" id="ARBA00004141"/>
    </source>
</evidence>
<evidence type="ECO:0000313" key="10">
    <source>
        <dbReference type="EMBL" id="MQX37722.1"/>
    </source>
</evidence>
<comment type="function">
    <text evidence="8">Conversion of 1,4-dihydroxy-2-naphthoate (DHNA) to demethylmenaquinone (DMK).</text>
</comment>
<dbReference type="PIRSF" id="PIRSF005355">
    <property type="entry name" value="UBIAD1"/>
    <property type="match status" value="1"/>
</dbReference>
<keyword evidence="5 8" id="KW-0812">Transmembrane</keyword>
<evidence type="ECO:0000256" key="8">
    <source>
        <dbReference type="HAMAP-Rule" id="MF_01937"/>
    </source>
</evidence>
<evidence type="ECO:0000256" key="4">
    <source>
        <dbReference type="ARBA" id="ARBA00022679"/>
    </source>
</evidence>
<protein>
    <recommendedName>
        <fullName evidence="8 9">1,4-dihydroxy-2-naphthoate octaprenyltransferase</fullName>
        <shortName evidence="8">DHNA-octaprenyltransferase</shortName>
        <ecNumber evidence="8 9">2.5.1.74</ecNumber>
    </recommendedName>
</protein>
<feature type="transmembrane region" description="Helical" evidence="8">
    <location>
        <begin position="151"/>
        <end position="170"/>
    </location>
</feature>
<evidence type="ECO:0000256" key="6">
    <source>
        <dbReference type="ARBA" id="ARBA00022989"/>
    </source>
</evidence>
<organism evidence="10 11">
    <name type="scientific">Roseospira navarrensis</name>
    <dbReference type="NCBI Taxonomy" id="140058"/>
    <lineage>
        <taxon>Bacteria</taxon>
        <taxon>Pseudomonadati</taxon>
        <taxon>Pseudomonadota</taxon>
        <taxon>Alphaproteobacteria</taxon>
        <taxon>Rhodospirillales</taxon>
        <taxon>Rhodospirillaceae</taxon>
        <taxon>Roseospira</taxon>
    </lineage>
</organism>
<feature type="transmembrane region" description="Helical" evidence="8">
    <location>
        <begin position="176"/>
        <end position="194"/>
    </location>
</feature>
<dbReference type="HAMAP" id="MF_01937">
    <property type="entry name" value="MenA_1"/>
    <property type="match status" value="1"/>
</dbReference>
<keyword evidence="6 8" id="KW-1133">Transmembrane helix</keyword>
<evidence type="ECO:0000256" key="7">
    <source>
        <dbReference type="ARBA" id="ARBA00023136"/>
    </source>
</evidence>
<gene>
    <name evidence="8 10" type="primary">menA</name>
    <name evidence="10" type="ORF">GHC57_14460</name>
</gene>
<comment type="caution">
    <text evidence="10">The sequence shown here is derived from an EMBL/GenBank/DDBJ whole genome shotgun (WGS) entry which is preliminary data.</text>
</comment>
<dbReference type="InterPro" id="IPR004657">
    <property type="entry name" value="MenA"/>
</dbReference>
<comment type="catalytic activity">
    <reaction evidence="8">
        <text>an all-trans-polyprenyl diphosphate + 1,4-dihydroxy-2-naphthoate + H(+) = a 2-demethylmenaquinol + CO2 + diphosphate</text>
        <dbReference type="Rhea" id="RHEA:26478"/>
        <dbReference type="Rhea" id="RHEA-COMP:9563"/>
        <dbReference type="Rhea" id="RHEA-COMP:9564"/>
        <dbReference type="ChEBI" id="CHEBI:11173"/>
        <dbReference type="ChEBI" id="CHEBI:15378"/>
        <dbReference type="ChEBI" id="CHEBI:16526"/>
        <dbReference type="ChEBI" id="CHEBI:33019"/>
        <dbReference type="ChEBI" id="CHEBI:55437"/>
        <dbReference type="ChEBI" id="CHEBI:58914"/>
        <dbReference type="EC" id="2.5.1.74"/>
    </reaction>
</comment>
<proteinExistence type="inferred from homology"/>
<feature type="transmembrane region" description="Helical" evidence="8">
    <location>
        <begin position="122"/>
        <end position="139"/>
    </location>
</feature>
<dbReference type="InterPro" id="IPR026046">
    <property type="entry name" value="UBIAD1"/>
</dbReference>
<dbReference type="AlphaFoldDB" id="A0A7X1ZG34"/>
<dbReference type="GO" id="GO:0005886">
    <property type="term" value="C:plasma membrane"/>
    <property type="evidence" value="ECO:0007669"/>
    <property type="project" value="UniProtKB-SubCell"/>
</dbReference>
<dbReference type="NCBIfam" id="TIGR00751">
    <property type="entry name" value="menA"/>
    <property type="match status" value="1"/>
</dbReference>
<dbReference type="CDD" id="cd13962">
    <property type="entry name" value="PT_UbiA_UBIAD1"/>
    <property type="match status" value="1"/>
</dbReference>
<dbReference type="InterPro" id="IPR000537">
    <property type="entry name" value="UbiA_prenyltransferase"/>
</dbReference>
<evidence type="ECO:0000256" key="9">
    <source>
        <dbReference type="NCBIfam" id="TIGR00751"/>
    </source>
</evidence>
<evidence type="ECO:0000256" key="3">
    <source>
        <dbReference type="ARBA" id="ARBA00022475"/>
    </source>
</evidence>
<keyword evidence="2 8" id="KW-0474">Menaquinone biosynthesis</keyword>
<feature type="transmembrane region" description="Helical" evidence="8">
    <location>
        <begin position="215"/>
        <end position="241"/>
    </location>
</feature>
<dbReference type="GO" id="GO:0046428">
    <property type="term" value="F:1,4-dihydroxy-2-naphthoate polyprenyltransferase activity"/>
    <property type="evidence" value="ECO:0007669"/>
    <property type="project" value="UniProtKB-UniRule"/>
</dbReference>
<keyword evidence="7 8" id="KW-0472">Membrane</keyword>
<evidence type="ECO:0000313" key="11">
    <source>
        <dbReference type="Proteomes" id="UP000434582"/>
    </source>
</evidence>
<comment type="subcellular location">
    <subcellularLocation>
        <location evidence="8">Cell membrane</location>
        <topology evidence="8">Multi-pass membrane protein</topology>
    </subcellularLocation>
    <subcellularLocation>
        <location evidence="1">Membrane</location>
        <topology evidence="1">Multi-pass membrane protein</topology>
    </subcellularLocation>
</comment>
<reference evidence="10 11" key="1">
    <citation type="submission" date="2019-10" db="EMBL/GenBank/DDBJ databases">
        <title>Draft whole-genome sequence of the purple nonsulfur photosynthetic bacterium Roseospira navarrensis DSM 15114.</title>
        <authorList>
            <person name="Kyndt J.A."/>
            <person name="Meyer T.E."/>
        </authorList>
    </citation>
    <scope>NUCLEOTIDE SEQUENCE [LARGE SCALE GENOMIC DNA]</scope>
    <source>
        <strain evidence="10 11">DSM 15114</strain>
    </source>
</reference>
<accession>A0A7X1ZG34</accession>
<name>A0A7X1ZG34_9PROT</name>